<evidence type="ECO:0000313" key="3">
    <source>
        <dbReference type="EMBL" id="GAB1299243.1"/>
    </source>
</evidence>
<evidence type="ECO:0000313" key="4">
    <source>
        <dbReference type="Proteomes" id="UP001623349"/>
    </source>
</evidence>
<keyword evidence="3" id="KW-0969">Cilium</keyword>
<evidence type="ECO:0000259" key="2">
    <source>
        <dbReference type="PROSITE" id="PS50222"/>
    </source>
</evidence>
<keyword evidence="3" id="KW-0966">Cell projection</keyword>
<dbReference type="PANTHER" id="PTHR14919:SF0">
    <property type="entry name" value="SPERM FLAGELLAR PROTEIN 2"/>
    <property type="match status" value="1"/>
</dbReference>
<gene>
    <name evidence="3" type="ORF">APTSU1_001447900</name>
</gene>
<feature type="region of interest" description="Disordered" evidence="1">
    <location>
        <begin position="341"/>
        <end position="361"/>
    </location>
</feature>
<evidence type="ECO:0000256" key="1">
    <source>
        <dbReference type="SAM" id="MobiDB-lite"/>
    </source>
</evidence>
<name>A0ABQ0FJ11_APOSI</name>
<dbReference type="PROSITE" id="PS50222">
    <property type="entry name" value="EF_HAND_2"/>
    <property type="match status" value="1"/>
</dbReference>
<dbReference type="PANTHER" id="PTHR14919">
    <property type="entry name" value="KPL2-RELATED"/>
    <property type="match status" value="1"/>
</dbReference>
<protein>
    <submittedName>
        <fullName evidence="3">Sperm flagellar protein 2</fullName>
    </submittedName>
</protein>
<feature type="domain" description="EF-hand" evidence="2">
    <location>
        <begin position="91"/>
        <end position="126"/>
    </location>
</feature>
<dbReference type="InterPro" id="IPR056199">
    <property type="entry name" value="SPEF2_C"/>
</dbReference>
<dbReference type="InterPro" id="IPR002048">
    <property type="entry name" value="EF_hand_dom"/>
</dbReference>
<comment type="caution">
    <text evidence="3">The sequence shown here is derived from an EMBL/GenBank/DDBJ whole genome shotgun (WGS) entry which is preliminary data.</text>
</comment>
<dbReference type="Pfam" id="PF24082">
    <property type="entry name" value="SPEF2_C"/>
    <property type="match status" value="1"/>
</dbReference>
<organism evidence="3 4">
    <name type="scientific">Apodemus speciosus</name>
    <name type="common">Large Japanese field mouse</name>
    <dbReference type="NCBI Taxonomy" id="105296"/>
    <lineage>
        <taxon>Eukaryota</taxon>
        <taxon>Metazoa</taxon>
        <taxon>Chordata</taxon>
        <taxon>Craniata</taxon>
        <taxon>Vertebrata</taxon>
        <taxon>Euteleostomi</taxon>
        <taxon>Mammalia</taxon>
        <taxon>Eutheria</taxon>
        <taxon>Euarchontoglires</taxon>
        <taxon>Glires</taxon>
        <taxon>Rodentia</taxon>
        <taxon>Myomorpha</taxon>
        <taxon>Muroidea</taxon>
        <taxon>Muridae</taxon>
        <taxon>Murinae</taxon>
        <taxon>Apodemus</taxon>
    </lineage>
</organism>
<proteinExistence type="predicted"/>
<keyword evidence="3" id="KW-0282">Flagellum</keyword>
<dbReference type="InterPro" id="IPR052634">
    <property type="entry name" value="Sperm_flagellar-bone_growth"/>
</dbReference>
<keyword evidence="4" id="KW-1185">Reference proteome</keyword>
<feature type="region of interest" description="Disordered" evidence="1">
    <location>
        <begin position="211"/>
        <end position="255"/>
    </location>
</feature>
<reference evidence="3 4" key="1">
    <citation type="submission" date="2024-08" db="EMBL/GenBank/DDBJ databases">
        <title>The draft genome of Apodemus speciosus.</title>
        <authorList>
            <person name="Nabeshima K."/>
            <person name="Suzuki S."/>
            <person name="Onuma M."/>
        </authorList>
    </citation>
    <scope>NUCLEOTIDE SEQUENCE [LARGE SCALE GENOMIC DNA]</scope>
    <source>
        <strain evidence="3">IB14-021</strain>
    </source>
</reference>
<dbReference type="Proteomes" id="UP001623349">
    <property type="component" value="Unassembled WGS sequence"/>
</dbReference>
<sequence>MDKVSQCNSPDYPGTHSVDQAGIIGNKAFTDILLDLVTLNLGTNSFPSSWMHLTQPDLQEITSVLTVNTEFVDWRKFLMVTAMPWPMPLEEELLETLQRFKALDEAQTGTITFEQYKQAGLWFTGDEDIKIPENPLEPLPFNRQEHLIEFFFRLFADCEKDPPQLDYTQMLLYFACHPDTLEGVYRALSVAVGTHIFRQVETPMLTAEKTSISTVSPIEEFPETEESSAKEERELKEEKEERDQKEEEIPENANTEKISMETLLKVFGGGNEVLDANRFASYLKTENIYAENLIKTFQDLGAKNLEPIEVNILLKHPYIQDLIANYVDYKFPDIKMILQRSEHAQGSDGERSPSRLTDEKK</sequence>
<accession>A0ABQ0FJ11</accession>
<feature type="compositionally biased region" description="Basic and acidic residues" evidence="1">
    <location>
        <begin position="227"/>
        <end position="247"/>
    </location>
</feature>
<dbReference type="EMBL" id="BAAFST010000015">
    <property type="protein sequence ID" value="GAB1299243.1"/>
    <property type="molecule type" value="Genomic_DNA"/>
</dbReference>